<gene>
    <name evidence="2" type="ORF">K6K41_19905</name>
</gene>
<accession>A0A9E6RE02</accession>
<dbReference type="Proteomes" id="UP000825701">
    <property type="component" value="Chromosome"/>
</dbReference>
<proteinExistence type="predicted"/>
<sequence>MSRSPTGRPPLREDGWRNRRPAGMRAGFEAQANPDAEPPKMTRSRTQLATSYAPGVLLTWEGGKGICRSVPMRRPVMLEPTTQRQIFDGIREFAENWQTRALSVRPAGEVRPALVLDPAFFNVRTDRVEVDPRGFELTDPSVVGYVPYPLVFQCGVCGRIREFTCVEELDDRPLPRRCGDHDGRWTQVDVVYVHWSGGLEPLSPGGVRFDAASGQVQRIEVCGCGARNFSLRNRAPVFSEWRFACNDCGATRELKRQDPDTFEALEADRQAGGRQYEFIEVNMLPVSYRANSAFYPQRGAFIEFRNGDVVDLLTEDRRADLVRVIARIYGIPFSEPSDVQIEQALRAAGLSEQWSEHQDLREIQQRARERGASDAVARWGRDIAALRETWYERGIVERGQAQSPELIRASLERETWARRYDPIRLSLQHEAFVEEHISSRLPVFEAVDVMTPDARLSDVAGDDNALARYRATIRPLLDTMGVERMVLIRGLPICEFSFGYSRVSAGPIYNRESQGRSVAMPVRLKAFDALPGLGTRTHPIYVTQQRNEALYFKLDEERVRRWLELNQVPDTPPAGVRIGQRLIETYRDFGPFLDHYKDRERGGTPRSLGSYVYLLLHSLSHQLMHSLADLSGLDADGLGEHLFPADLAFVLYRKGMTPDLGNISAMWRNHSEDFLRHAIDPRLLRCGSGSLCDSRGGACPGCIMVSEITCVASNQLLSRAALAGGQPPTWEASDAPWIVGFFEDRVRV</sequence>
<protein>
    <recommendedName>
        <fullName evidence="4">DUF1998 domain-containing protein</fullName>
    </recommendedName>
</protein>
<dbReference type="EMBL" id="CP081869">
    <property type="protein sequence ID" value="QZN99091.1"/>
    <property type="molecule type" value="Genomic_DNA"/>
</dbReference>
<evidence type="ECO:0000256" key="1">
    <source>
        <dbReference type="SAM" id="MobiDB-lite"/>
    </source>
</evidence>
<name>A0A9E6RE02_9HYPH</name>
<feature type="region of interest" description="Disordered" evidence="1">
    <location>
        <begin position="1"/>
        <end position="46"/>
    </location>
</feature>
<dbReference type="AlphaFoldDB" id="A0A9E6RE02"/>
<organism evidence="2 3">
    <name type="scientific">Chenggangzhangella methanolivorans</name>
    <dbReference type="NCBI Taxonomy" id="1437009"/>
    <lineage>
        <taxon>Bacteria</taxon>
        <taxon>Pseudomonadati</taxon>
        <taxon>Pseudomonadota</taxon>
        <taxon>Alphaproteobacteria</taxon>
        <taxon>Hyphomicrobiales</taxon>
        <taxon>Methylopilaceae</taxon>
        <taxon>Chenggangzhangella</taxon>
    </lineage>
</organism>
<reference evidence="2" key="1">
    <citation type="submission" date="2021-08" db="EMBL/GenBank/DDBJ databases">
        <authorList>
            <person name="Zhang H."/>
            <person name="Xu M."/>
            <person name="Yu Z."/>
            <person name="Yang L."/>
            <person name="Cai Y."/>
        </authorList>
    </citation>
    <scope>NUCLEOTIDE SEQUENCE</scope>
    <source>
        <strain evidence="2">CHL1</strain>
    </source>
</reference>
<evidence type="ECO:0008006" key="4">
    <source>
        <dbReference type="Google" id="ProtNLM"/>
    </source>
</evidence>
<keyword evidence="3" id="KW-1185">Reference proteome</keyword>
<dbReference type="RefSeq" id="WP_261402127.1">
    <property type="nucleotide sequence ID" value="NZ_CP081869.1"/>
</dbReference>
<evidence type="ECO:0000313" key="2">
    <source>
        <dbReference type="EMBL" id="QZN99091.1"/>
    </source>
</evidence>
<evidence type="ECO:0000313" key="3">
    <source>
        <dbReference type="Proteomes" id="UP000825701"/>
    </source>
</evidence>
<dbReference type="KEGG" id="cmet:K6K41_19905"/>